<dbReference type="OrthoDB" id="2327165at2"/>
<dbReference type="RefSeq" id="WP_009560042.1">
    <property type="nucleotide sequence ID" value="NZ_AYZN01000005.1"/>
</dbReference>
<feature type="region of interest" description="Disordered" evidence="1">
    <location>
        <begin position="1"/>
        <end position="123"/>
    </location>
</feature>
<keyword evidence="4" id="KW-1185">Reference proteome</keyword>
<evidence type="ECO:0000259" key="2">
    <source>
        <dbReference type="Pfam" id="PF03217"/>
    </source>
</evidence>
<dbReference type="Proteomes" id="UP000009311">
    <property type="component" value="Unassembled WGS sequence"/>
</dbReference>
<name>I7JYF2_9LACO</name>
<dbReference type="STRING" id="1423790.BN53_05230"/>
<sequence length="249" mass="27699">MDLTDDQKNKAHDEVNNATNKDDINKAKDAQGTSDYNNSDQGKKDDLDKSITDGEKAKTDKDATAETIKDATKNINDAIDKLNGGENGSNTNSQADTTTSSPDTIGMTNILPGKSSQGPSEKTVDGKYMHAAIGYDKNGKPTKNRYKSYDSLKYIPKVVRIKGRNYYKLAGKDEYVLVTNVTGRKRTLKRNAYVYNSKGQRIAIIKKLKKGKKVTTYGKAFIFKNGKKYYRVGKGQYIRVINFVAPKKK</sequence>
<feature type="compositionally biased region" description="Polar residues" evidence="1">
    <location>
        <begin position="31"/>
        <end position="40"/>
    </location>
</feature>
<dbReference type="GO" id="GO:0009274">
    <property type="term" value="C:peptidoglycan-based cell wall"/>
    <property type="evidence" value="ECO:0007669"/>
    <property type="project" value="InterPro"/>
</dbReference>
<evidence type="ECO:0000256" key="1">
    <source>
        <dbReference type="SAM" id="MobiDB-lite"/>
    </source>
</evidence>
<dbReference type="EMBL" id="CAKD01000022">
    <property type="protein sequence ID" value="CCI85490.1"/>
    <property type="molecule type" value="Genomic_DNA"/>
</dbReference>
<dbReference type="Gene3D" id="1.20.120.1850">
    <property type="entry name" value="Ebh helix bundles repeating unit (S and A modules)"/>
    <property type="match status" value="1"/>
</dbReference>
<dbReference type="AlphaFoldDB" id="I7JYF2"/>
<proteinExistence type="predicted"/>
<dbReference type="GO" id="GO:0005199">
    <property type="term" value="F:structural constituent of cell wall"/>
    <property type="evidence" value="ECO:0007669"/>
    <property type="project" value="InterPro"/>
</dbReference>
<feature type="compositionally biased region" description="Basic and acidic residues" evidence="1">
    <location>
        <begin position="41"/>
        <end position="72"/>
    </location>
</feature>
<dbReference type="PRINTS" id="PR01729">
    <property type="entry name" value="SURFACELAYER"/>
</dbReference>
<feature type="compositionally biased region" description="Basic and acidic residues" evidence="1">
    <location>
        <begin position="1"/>
        <end position="29"/>
    </location>
</feature>
<evidence type="ECO:0000313" key="3">
    <source>
        <dbReference type="EMBL" id="CCI85490.1"/>
    </source>
</evidence>
<dbReference type="Pfam" id="PF03217">
    <property type="entry name" value="SlpA"/>
    <property type="match status" value="1"/>
</dbReference>
<dbReference type="InterPro" id="IPR024968">
    <property type="entry name" value="SlpA_C_lactobacillus"/>
</dbReference>
<organism evidence="3 4">
    <name type="scientific">Lactobacillus pasteurii DSM 23907 = CRBIP 24.76</name>
    <dbReference type="NCBI Taxonomy" id="1423790"/>
    <lineage>
        <taxon>Bacteria</taxon>
        <taxon>Bacillati</taxon>
        <taxon>Bacillota</taxon>
        <taxon>Bacilli</taxon>
        <taxon>Lactobacillales</taxon>
        <taxon>Lactobacillaceae</taxon>
        <taxon>Lactobacillus</taxon>
    </lineage>
</organism>
<dbReference type="InterPro" id="IPR004903">
    <property type="entry name" value="S-layer_prot"/>
</dbReference>
<reference evidence="3 4" key="1">
    <citation type="submission" date="2012-06" db="EMBL/GenBank/DDBJ databases">
        <title>Draft Genome Sequence of Lactobacillus pasteurii CRBIP 24.76T.</title>
        <authorList>
            <person name="Cousin S."/>
            <person name="Bouchier C."/>
            <person name="Loux V."/>
            <person name="Ma L."/>
            <person name="Creno S."/>
            <person name="Bizet C."/>
            <person name="Clermont D."/>
        </authorList>
    </citation>
    <scope>NUCLEOTIDE SEQUENCE [LARGE SCALE GENOMIC DNA]</scope>
    <source>
        <strain evidence="4">CRBIP 24.76T</strain>
    </source>
</reference>
<accession>I7JYF2</accession>
<evidence type="ECO:0000313" key="4">
    <source>
        <dbReference type="Proteomes" id="UP000009311"/>
    </source>
</evidence>
<dbReference type="GO" id="GO:0030115">
    <property type="term" value="C:S-layer"/>
    <property type="evidence" value="ECO:0007669"/>
    <property type="project" value="InterPro"/>
</dbReference>
<feature type="compositionally biased region" description="Polar residues" evidence="1">
    <location>
        <begin position="88"/>
        <end position="107"/>
    </location>
</feature>
<protein>
    <submittedName>
        <fullName evidence="3">Surface layer protein SlpX</fullName>
    </submittedName>
</protein>
<dbReference type="PATRIC" id="fig|1423790.3.peg.1453"/>
<feature type="domain" description="S-layer protein C-terminal" evidence="2">
    <location>
        <begin position="178"/>
        <end position="240"/>
    </location>
</feature>
<gene>
    <name evidence="3" type="ORF">BN53_05230</name>
</gene>
<comment type="caution">
    <text evidence="3">The sequence shown here is derived from an EMBL/GenBank/DDBJ whole genome shotgun (WGS) entry which is preliminary data.</text>
</comment>